<comment type="similarity">
    <text evidence="2">Belongs to the SusD family.</text>
</comment>
<proteinExistence type="inferred from homology"/>
<comment type="caution">
    <text evidence="7">The sequence shown here is derived from an EMBL/GenBank/DDBJ whole genome shotgun (WGS) entry which is preliminary data.</text>
</comment>
<evidence type="ECO:0000313" key="8">
    <source>
        <dbReference type="Proteomes" id="UP000070513"/>
    </source>
</evidence>
<dbReference type="SUPFAM" id="SSF48452">
    <property type="entry name" value="TPR-like"/>
    <property type="match status" value="1"/>
</dbReference>
<evidence type="ECO:0000256" key="3">
    <source>
        <dbReference type="ARBA" id="ARBA00022729"/>
    </source>
</evidence>
<keyword evidence="3" id="KW-0732">Signal</keyword>
<dbReference type="InterPro" id="IPR012944">
    <property type="entry name" value="SusD_RagB_dom"/>
</dbReference>
<dbReference type="OrthoDB" id="630434at2"/>
<evidence type="ECO:0000259" key="6">
    <source>
        <dbReference type="Pfam" id="PF07980"/>
    </source>
</evidence>
<keyword evidence="4" id="KW-0472">Membrane</keyword>
<dbReference type="EMBL" id="LPUR01000011">
    <property type="protein sequence ID" value="KXH83658.1"/>
    <property type="molecule type" value="Genomic_DNA"/>
</dbReference>
<dbReference type="Gene3D" id="1.25.40.390">
    <property type="match status" value="1"/>
</dbReference>
<feature type="domain" description="RagB/SusD" evidence="6">
    <location>
        <begin position="400"/>
        <end position="539"/>
    </location>
</feature>
<comment type="subcellular location">
    <subcellularLocation>
        <location evidence="1">Cell outer membrane</location>
    </subcellularLocation>
</comment>
<evidence type="ECO:0000256" key="5">
    <source>
        <dbReference type="ARBA" id="ARBA00023237"/>
    </source>
</evidence>
<accession>A0A135WFH0</accession>
<name>A0A135WFH0_9FLAO</name>
<organism evidence="7 8">
    <name type="scientific">Chryseobacterium kwangjuense</name>
    <dbReference type="NCBI Taxonomy" id="267125"/>
    <lineage>
        <taxon>Bacteria</taxon>
        <taxon>Pseudomonadati</taxon>
        <taxon>Bacteroidota</taxon>
        <taxon>Flavobacteriia</taxon>
        <taxon>Flavobacteriales</taxon>
        <taxon>Weeksellaceae</taxon>
        <taxon>Chryseobacterium group</taxon>
        <taxon>Chryseobacterium</taxon>
    </lineage>
</organism>
<dbReference type="Proteomes" id="UP000070513">
    <property type="component" value="Unassembled WGS sequence"/>
</dbReference>
<evidence type="ECO:0000256" key="4">
    <source>
        <dbReference type="ARBA" id="ARBA00023136"/>
    </source>
</evidence>
<reference evidence="8" key="1">
    <citation type="submission" date="2015-12" db="EMBL/GenBank/DDBJ databases">
        <title>Genome sequence of a biocontrol rhizobacterium Chryseobacterium kwangjuense strain KJ1R5 isolated from pepper (Capsicum annuum L.).</title>
        <authorList>
            <person name="Jeong J.-J."/>
            <person name="Park H."/>
            <person name="Mannaa M."/>
            <person name="Sang M.K."/>
            <person name="Choi I.-G."/>
            <person name="Kim K.D."/>
        </authorList>
    </citation>
    <scope>NUCLEOTIDE SEQUENCE [LARGE SCALE GENOMIC DNA]</scope>
    <source>
        <strain evidence="8">KJ1R5</strain>
    </source>
</reference>
<evidence type="ECO:0000256" key="1">
    <source>
        <dbReference type="ARBA" id="ARBA00004442"/>
    </source>
</evidence>
<dbReference type="AlphaFoldDB" id="A0A135WFH0"/>
<gene>
    <name evidence="7" type="ORF">AU378_11170</name>
</gene>
<dbReference type="InterPro" id="IPR011990">
    <property type="entry name" value="TPR-like_helical_dom_sf"/>
</dbReference>
<dbReference type="PROSITE" id="PS51257">
    <property type="entry name" value="PROKAR_LIPOPROTEIN"/>
    <property type="match status" value="1"/>
</dbReference>
<keyword evidence="5" id="KW-0998">Cell outer membrane</keyword>
<reference evidence="7 8" key="2">
    <citation type="journal article" date="2016" name="Genome Announc.">
        <title>Draft Genome Sequence of a Biocontrol Rhizobacterium, Chryseobacterium kwangjuense Strain KJ1R5, Isolated from Pepper (Capsicum annuum).</title>
        <authorList>
            <person name="Jeong J.J."/>
            <person name="Park H."/>
            <person name="Park B.H."/>
            <person name="Mannaa M."/>
            <person name="Sang M.K."/>
            <person name="Choi I.G."/>
            <person name="Kim K.D."/>
        </authorList>
    </citation>
    <scope>NUCLEOTIDE SEQUENCE [LARGE SCALE GENOMIC DNA]</scope>
    <source>
        <strain evidence="7 8">KJ1R5</strain>
    </source>
</reference>
<sequence length="539" mass="59440">MKNIFKIAIVSAFVSVSLSSCNDALDIIQDGELNAENTFLNMQDMDKYLNGSVYTSLDINSGLFFSAQLTDELGMGPQNSELALSAHQFYVDVSNGGAANIWLGNYTTINRVNRLLEGAAKITPPTVAADLAKFNNILAQARIIRAFSYFTLSSYFSTDMKDPNALGVMLIDHVPALGETVPRVNNSAIFSFIDADIAYAEANLATSNGDYYRIGKNFLNAFKARYYLYRGMYPQAKTAAQAVLDSSGLILTSPLSSTTPGAAPGALAQNNDAHKKLNDYLTRNPYAKMLNNTIRGEMIFALNRPIVGAWGNIGGLFFSNSTNANGSVLYDMGRKTFNLFVNGDIRRYAYIDPTSTINTNYATITNYRAADVLIIDKYPGRPKLMPDPVPEDQYQEKVVAQAALRNDIPMFRLSEMYFILAECAVEEGNFAGAANYIKSVREARNYSTTAPLLPVYAGKPQAYTDILLERRKDLYLEGHRYLDLKRLGAIAGVAIDRDPTDDLKTIPVTIPIDDYRMRSLPIPLAEIQGNPTIQQNPGY</sequence>
<protein>
    <recommendedName>
        <fullName evidence="6">RagB/SusD domain-containing protein</fullName>
    </recommendedName>
</protein>
<evidence type="ECO:0000313" key="7">
    <source>
        <dbReference type="EMBL" id="KXH83658.1"/>
    </source>
</evidence>
<dbReference type="GO" id="GO:0009279">
    <property type="term" value="C:cell outer membrane"/>
    <property type="evidence" value="ECO:0007669"/>
    <property type="project" value="UniProtKB-SubCell"/>
</dbReference>
<dbReference type="Pfam" id="PF07980">
    <property type="entry name" value="SusD_RagB"/>
    <property type="match status" value="1"/>
</dbReference>
<evidence type="ECO:0000256" key="2">
    <source>
        <dbReference type="ARBA" id="ARBA00006275"/>
    </source>
</evidence>